<organism evidence="10 11">
    <name type="scientific">Glossina brevipalpis</name>
    <dbReference type="NCBI Taxonomy" id="37001"/>
    <lineage>
        <taxon>Eukaryota</taxon>
        <taxon>Metazoa</taxon>
        <taxon>Ecdysozoa</taxon>
        <taxon>Arthropoda</taxon>
        <taxon>Hexapoda</taxon>
        <taxon>Insecta</taxon>
        <taxon>Pterygota</taxon>
        <taxon>Neoptera</taxon>
        <taxon>Endopterygota</taxon>
        <taxon>Diptera</taxon>
        <taxon>Brachycera</taxon>
        <taxon>Muscomorpha</taxon>
        <taxon>Hippoboscoidea</taxon>
        <taxon>Glossinidae</taxon>
        <taxon>Glossina</taxon>
    </lineage>
</organism>
<dbReference type="FunFam" id="4.10.400.10:FF:000174">
    <property type="entry name" value="Low-density lipoprotein receptor-related protein"/>
    <property type="match status" value="1"/>
</dbReference>
<keyword evidence="5 9" id="KW-1133">Transmembrane helix</keyword>
<dbReference type="AlphaFoldDB" id="A0A1A9WDX4"/>
<comment type="caution">
    <text evidence="8">Lacks conserved residue(s) required for the propagation of feature annotation.</text>
</comment>
<dbReference type="Gene3D" id="4.10.400.10">
    <property type="entry name" value="Low-density Lipoprotein Receptor"/>
    <property type="match status" value="1"/>
</dbReference>
<keyword evidence="4" id="KW-0677">Repeat</keyword>
<dbReference type="SMART" id="SM00192">
    <property type="entry name" value="LDLa"/>
    <property type="match status" value="1"/>
</dbReference>
<evidence type="ECO:0000256" key="8">
    <source>
        <dbReference type="PROSITE-ProRule" id="PRU00124"/>
    </source>
</evidence>
<evidence type="ECO:0000256" key="9">
    <source>
        <dbReference type="SAM" id="Phobius"/>
    </source>
</evidence>
<dbReference type="InterPro" id="IPR002172">
    <property type="entry name" value="LDrepeatLR_classA_rpt"/>
</dbReference>
<keyword evidence="7" id="KW-1015">Disulfide bond</keyword>
<dbReference type="PANTHER" id="PTHR24270">
    <property type="entry name" value="LOW-DENSITY LIPOPROTEIN RECEPTOR-RELATED"/>
    <property type="match status" value="1"/>
</dbReference>
<evidence type="ECO:0000256" key="6">
    <source>
        <dbReference type="ARBA" id="ARBA00023136"/>
    </source>
</evidence>
<protein>
    <submittedName>
        <fullName evidence="10">Uncharacterized protein</fullName>
    </submittedName>
</protein>
<evidence type="ECO:0000256" key="5">
    <source>
        <dbReference type="ARBA" id="ARBA00022989"/>
    </source>
</evidence>
<dbReference type="InterPro" id="IPR050685">
    <property type="entry name" value="LDLR"/>
</dbReference>
<name>A0A1A9WDX4_9MUSC</name>
<reference evidence="11" key="1">
    <citation type="submission" date="2014-03" db="EMBL/GenBank/DDBJ databases">
        <authorList>
            <person name="Aksoy S."/>
            <person name="Warren W."/>
            <person name="Wilson R.K."/>
        </authorList>
    </citation>
    <scope>NUCLEOTIDE SEQUENCE [LARGE SCALE GENOMIC DNA]</scope>
    <source>
        <strain evidence="11">IAEA</strain>
    </source>
</reference>
<evidence type="ECO:0000256" key="3">
    <source>
        <dbReference type="ARBA" id="ARBA00022692"/>
    </source>
</evidence>
<dbReference type="InterPro" id="IPR036055">
    <property type="entry name" value="LDL_receptor-like_sf"/>
</dbReference>
<dbReference type="VEuPathDB" id="VectorBase:GBRI015998"/>
<evidence type="ECO:0000313" key="11">
    <source>
        <dbReference type="Proteomes" id="UP000091820"/>
    </source>
</evidence>
<dbReference type="Proteomes" id="UP000091820">
    <property type="component" value="Unassembled WGS sequence"/>
</dbReference>
<dbReference type="SUPFAM" id="SSF57424">
    <property type="entry name" value="LDL receptor-like module"/>
    <property type="match status" value="1"/>
</dbReference>
<proteinExistence type="predicted"/>
<reference evidence="10" key="2">
    <citation type="submission" date="2020-05" db="UniProtKB">
        <authorList>
            <consortium name="EnsemblMetazoa"/>
        </authorList>
    </citation>
    <scope>IDENTIFICATION</scope>
    <source>
        <strain evidence="10">IAEA</strain>
    </source>
</reference>
<evidence type="ECO:0000313" key="10">
    <source>
        <dbReference type="EnsemblMetazoa" id="GBRI015998-PA"/>
    </source>
</evidence>
<evidence type="ECO:0000256" key="1">
    <source>
        <dbReference type="ARBA" id="ARBA00004167"/>
    </source>
</evidence>
<evidence type="ECO:0000256" key="7">
    <source>
        <dbReference type="ARBA" id="ARBA00023157"/>
    </source>
</evidence>
<dbReference type="STRING" id="37001.A0A1A9WDX4"/>
<feature type="transmembrane region" description="Helical" evidence="9">
    <location>
        <begin position="79"/>
        <end position="98"/>
    </location>
</feature>
<comment type="subcellular location">
    <subcellularLocation>
        <location evidence="2">Endomembrane system</location>
    </subcellularLocation>
    <subcellularLocation>
        <location evidence="1">Membrane</location>
        <topology evidence="1">Single-pass membrane protein</topology>
    </subcellularLocation>
</comment>
<dbReference type="EnsemblMetazoa" id="GBRI015998-RA">
    <property type="protein sequence ID" value="GBRI015998-PA"/>
    <property type="gene ID" value="GBRI015998"/>
</dbReference>
<dbReference type="CDD" id="cd00112">
    <property type="entry name" value="LDLa"/>
    <property type="match status" value="1"/>
</dbReference>
<keyword evidence="6 9" id="KW-0472">Membrane</keyword>
<sequence>MQPLITLVCDGTTNCAKGRDEADCCKRPGEFQCPINKLCMSAALLCDGWDHCADGADESAEICSQAITRRMAPSSDKKAFMILIVATMITIFSIVYFLQFCRTRFGKNRNEPKYDQSSDPLSPLTLSKSQRVSKIASVAYANTLTLIKLVSPNHRQHRLLSSVEAMRWILLEMENFDFLQKAELLSLVRSNRLSYVSIVRTLRMGFDYLVFLRNQGSNHYNYKDEH</sequence>
<dbReference type="PROSITE" id="PS50068">
    <property type="entry name" value="LDLRA_2"/>
    <property type="match status" value="1"/>
</dbReference>
<dbReference type="PROSITE" id="PS01209">
    <property type="entry name" value="LDLRA_1"/>
    <property type="match status" value="1"/>
</dbReference>
<dbReference type="GO" id="GO:0016192">
    <property type="term" value="P:vesicle-mediated transport"/>
    <property type="evidence" value="ECO:0007669"/>
    <property type="project" value="UniProtKB-ARBA"/>
</dbReference>
<dbReference type="InterPro" id="IPR023415">
    <property type="entry name" value="LDLR_class-A_CS"/>
</dbReference>
<keyword evidence="11" id="KW-1185">Reference proteome</keyword>
<evidence type="ECO:0000256" key="4">
    <source>
        <dbReference type="ARBA" id="ARBA00022737"/>
    </source>
</evidence>
<dbReference type="GO" id="GO:0005886">
    <property type="term" value="C:plasma membrane"/>
    <property type="evidence" value="ECO:0007669"/>
    <property type="project" value="TreeGrafter"/>
</dbReference>
<evidence type="ECO:0000256" key="2">
    <source>
        <dbReference type="ARBA" id="ARBA00004308"/>
    </source>
</evidence>
<dbReference type="GO" id="GO:0012505">
    <property type="term" value="C:endomembrane system"/>
    <property type="evidence" value="ECO:0007669"/>
    <property type="project" value="UniProtKB-SubCell"/>
</dbReference>
<accession>A0A1A9WDX4</accession>
<keyword evidence="3 9" id="KW-0812">Transmembrane</keyword>